<keyword evidence="2" id="KW-1185">Reference proteome</keyword>
<comment type="caution">
    <text evidence="1">The sequence shown here is derived from an EMBL/GenBank/DDBJ whole genome shotgun (WGS) entry which is preliminary data.</text>
</comment>
<evidence type="ECO:0000313" key="2">
    <source>
        <dbReference type="Proteomes" id="UP000013232"/>
    </source>
</evidence>
<dbReference type="eggNOG" id="ENOG50338XN">
    <property type="taxonomic scope" value="Bacteria"/>
</dbReference>
<gene>
    <name evidence="1" type="ORF">C666_02545</name>
</gene>
<dbReference type="AlphaFoldDB" id="N6Z6X6"/>
<name>N6Z6X6_THAL4</name>
<organism evidence="1 2">
    <name type="scientific">Thauera linaloolentis (strain DSM 12138 / JCM 21573 / CCUG 41526 / CIP 105981 / IAM 15112 / NBRC 102519 / 47Lol)</name>
    <dbReference type="NCBI Taxonomy" id="1123367"/>
    <lineage>
        <taxon>Bacteria</taxon>
        <taxon>Pseudomonadati</taxon>
        <taxon>Pseudomonadota</taxon>
        <taxon>Betaproteobacteria</taxon>
        <taxon>Rhodocyclales</taxon>
        <taxon>Zoogloeaceae</taxon>
        <taxon>Thauera</taxon>
    </lineage>
</organism>
<dbReference type="EMBL" id="AMXE01000004">
    <property type="protein sequence ID" value="ENO90307.1"/>
    <property type="molecule type" value="Genomic_DNA"/>
</dbReference>
<dbReference type="RefSeq" id="WP_004333325.1">
    <property type="nucleotide sequence ID" value="NZ_AMXE01000004.1"/>
</dbReference>
<proteinExistence type="predicted"/>
<dbReference type="OrthoDB" id="5295681at2"/>
<dbReference type="Proteomes" id="UP000013232">
    <property type="component" value="Unassembled WGS sequence"/>
</dbReference>
<protein>
    <submittedName>
        <fullName evidence="1">Uncharacterized protein</fullName>
    </submittedName>
</protein>
<reference evidence="1 2" key="1">
    <citation type="submission" date="2012-09" db="EMBL/GenBank/DDBJ databases">
        <title>Draft Genome Sequences of 6 Strains from Genus Thauera.</title>
        <authorList>
            <person name="Liu B."/>
            <person name="Shapleigh J.P."/>
            <person name="Frostegard A.H."/>
        </authorList>
    </citation>
    <scope>NUCLEOTIDE SEQUENCE [LARGE SCALE GENOMIC DNA]</scope>
    <source>
        <strain evidence="2">47Lol / DSM 12138</strain>
    </source>
</reference>
<sequence>MTIYTKTPRGAGEIANRSGAIGQRARRVLILIDGLRSHEALRTLSGDGELDASLAQLRDAGFITAARETGATARDASAPPASHSEDASQNLQKARNFMINTLRAFHGNYSKLGLIKRIEGSQQRADLEALFDEWRASITENRTGLKRVDELTSQLRAVM</sequence>
<evidence type="ECO:0000313" key="1">
    <source>
        <dbReference type="EMBL" id="ENO90307.1"/>
    </source>
</evidence>
<dbReference type="STRING" id="1123367.GCA_000621305_02270"/>
<accession>N6Z6X6</accession>